<sequence length="210" mass="22356">MLRIPLALGCSKQGHGDVLWAAAELAADAVAGAAEFSVHGLGEGARVLELGAGLGLPSAVALRLGAEVVATDLWDHERLLALSSTLALNLKLSTGGKARVMPHRWGDPCDLLCAEGLFQLILCNDCLYMPDLHGALLDTIFACLAPDGLALICFSLHQTAPASAIFGFFDLAKARGFRVEKLGEAQRAPRCANMALERSYVYVKTLRKRC</sequence>
<dbReference type="InterPro" id="IPR019410">
    <property type="entry name" value="Methyltransf_16"/>
</dbReference>
<gene>
    <name evidence="1" type="ORF">SCF082_LOCUS13331</name>
</gene>
<dbReference type="SUPFAM" id="SSF53335">
    <property type="entry name" value="S-adenosyl-L-methionine-dependent methyltransferases"/>
    <property type="match status" value="1"/>
</dbReference>
<name>A0ABP0JR21_9DINO</name>
<dbReference type="PANTHER" id="PTHR14614:SF10">
    <property type="entry name" value="PROTEIN N-TERMINAL AND LYSINE N-METHYLTRANSFERASE EFM7"/>
    <property type="match status" value="1"/>
</dbReference>
<proteinExistence type="predicted"/>
<evidence type="ECO:0000313" key="2">
    <source>
        <dbReference type="Proteomes" id="UP001642464"/>
    </source>
</evidence>
<dbReference type="EMBL" id="CAXAMM010008224">
    <property type="protein sequence ID" value="CAK9016774.1"/>
    <property type="molecule type" value="Genomic_DNA"/>
</dbReference>
<keyword evidence="2" id="KW-1185">Reference proteome</keyword>
<accession>A0ABP0JR21</accession>
<comment type="caution">
    <text evidence="1">The sequence shown here is derived from an EMBL/GenBank/DDBJ whole genome shotgun (WGS) entry which is preliminary data.</text>
</comment>
<reference evidence="1 2" key="1">
    <citation type="submission" date="2024-02" db="EMBL/GenBank/DDBJ databases">
        <authorList>
            <person name="Chen Y."/>
            <person name="Shah S."/>
            <person name="Dougan E. K."/>
            <person name="Thang M."/>
            <person name="Chan C."/>
        </authorList>
    </citation>
    <scope>NUCLEOTIDE SEQUENCE [LARGE SCALE GENOMIC DNA]</scope>
</reference>
<dbReference type="Proteomes" id="UP001642464">
    <property type="component" value="Unassembled WGS sequence"/>
</dbReference>
<organism evidence="1 2">
    <name type="scientific">Durusdinium trenchii</name>
    <dbReference type="NCBI Taxonomy" id="1381693"/>
    <lineage>
        <taxon>Eukaryota</taxon>
        <taxon>Sar</taxon>
        <taxon>Alveolata</taxon>
        <taxon>Dinophyceae</taxon>
        <taxon>Suessiales</taxon>
        <taxon>Symbiodiniaceae</taxon>
        <taxon>Durusdinium</taxon>
    </lineage>
</organism>
<dbReference type="InterPro" id="IPR029063">
    <property type="entry name" value="SAM-dependent_MTases_sf"/>
</dbReference>
<dbReference type="PANTHER" id="PTHR14614">
    <property type="entry name" value="HEPATOCELLULAR CARCINOMA-ASSOCIATED ANTIGEN"/>
    <property type="match status" value="1"/>
</dbReference>
<evidence type="ECO:0000313" key="1">
    <source>
        <dbReference type="EMBL" id="CAK9016774.1"/>
    </source>
</evidence>
<dbReference type="Gene3D" id="3.40.50.150">
    <property type="entry name" value="Vaccinia Virus protein VP39"/>
    <property type="match status" value="1"/>
</dbReference>
<protein>
    <submittedName>
        <fullName evidence="1">Protein N-terminal and lysine N-methyltransferase efm7 (Elongation factor methyltransferase 7)</fullName>
    </submittedName>
</protein>
<dbReference type="Pfam" id="PF10294">
    <property type="entry name" value="Methyltransf_16"/>
    <property type="match status" value="1"/>
</dbReference>